<reference evidence="3 4" key="1">
    <citation type="submission" date="2016-10" db="EMBL/GenBank/DDBJ databases">
        <title>Complete genome of the TMA-utilizing, human hosted archaeon Methanomethylophilus alvus Gen. nov, sp. nov., strain Mx-05, derived from a pure culture.</title>
        <authorList>
            <person name="Brugere J.-F."/>
            <person name="Ben Hania W."/>
            <person name="Chaudhary P.P."/>
            <person name="Gaci N."/>
            <person name="Borrel G."/>
            <person name="Cao Van Tuat L."/>
            <person name="Fardeau M.-L."/>
            <person name="Harris H.M.B."/>
            <person name="O'Toole P.W."/>
            <person name="Ollivier B."/>
        </authorList>
    </citation>
    <scope>NUCLEOTIDE SEQUENCE [LARGE SCALE GENOMIC DNA]</scope>
    <source>
        <strain evidence="3 4">Mx-05</strain>
    </source>
</reference>
<evidence type="ECO:0000313" key="4">
    <source>
        <dbReference type="Proteomes" id="UP000273278"/>
    </source>
</evidence>
<feature type="domain" description="SCP2" evidence="2">
    <location>
        <begin position="20"/>
        <end position="109"/>
    </location>
</feature>
<dbReference type="RefSeq" id="WP_015505305.1">
    <property type="nucleotide sequence ID" value="NZ_CAYARL010000004.1"/>
</dbReference>
<dbReference type="InterPro" id="IPR003033">
    <property type="entry name" value="SCP2_sterol-bd_dom"/>
</dbReference>
<dbReference type="AlphaFoldDB" id="A0A3G3IIE8"/>
<dbReference type="SUPFAM" id="SSF55718">
    <property type="entry name" value="SCP-like"/>
    <property type="match status" value="1"/>
</dbReference>
<dbReference type="EMBL" id="CP017686">
    <property type="protein sequence ID" value="AYQ55531.1"/>
    <property type="molecule type" value="Genomic_DNA"/>
</dbReference>
<evidence type="ECO:0000256" key="1">
    <source>
        <dbReference type="SAM" id="Coils"/>
    </source>
</evidence>
<dbReference type="Pfam" id="PF02036">
    <property type="entry name" value="SCP2"/>
    <property type="match status" value="1"/>
</dbReference>
<gene>
    <name evidence="3" type="ORF">BKD89_06955</name>
</gene>
<evidence type="ECO:0000313" key="3">
    <source>
        <dbReference type="EMBL" id="AYQ55531.1"/>
    </source>
</evidence>
<dbReference type="Proteomes" id="UP000273278">
    <property type="component" value="Chromosome"/>
</dbReference>
<name>A0A3G3IIE8_9ARCH</name>
<dbReference type="Gene3D" id="3.30.1050.10">
    <property type="entry name" value="SCP2 sterol-binding domain"/>
    <property type="match status" value="1"/>
</dbReference>
<dbReference type="OMA" id="FYLENAH"/>
<organism evidence="3 4">
    <name type="scientific">Methanomethylophilus alvi</name>
    <dbReference type="NCBI Taxonomy" id="1291540"/>
    <lineage>
        <taxon>Archaea</taxon>
        <taxon>Methanobacteriati</taxon>
        <taxon>Thermoplasmatota</taxon>
        <taxon>Thermoplasmata</taxon>
        <taxon>Methanomassiliicoccales</taxon>
        <taxon>Methanomethylophilaceae</taxon>
        <taxon>Methanomethylophilus</taxon>
    </lineage>
</organism>
<feature type="coiled-coil region" evidence="1">
    <location>
        <begin position="7"/>
        <end position="34"/>
    </location>
</feature>
<proteinExistence type="predicted"/>
<protein>
    <submittedName>
        <fullName evidence="3">SCP-2 sterol transfer family protein</fullName>
    </submittedName>
</protein>
<evidence type="ECO:0000259" key="2">
    <source>
        <dbReference type="Pfam" id="PF02036"/>
    </source>
</evidence>
<accession>A0A3G3IIE8</accession>
<sequence length="110" mass="12944">MTMEAKIQELIDKCNNKMAENEEMRKEVESLKKVFNFDLDTEKYSMKLENAKIGDFKPEFAEDADVVVTTTPEYFEQLLSGDLRPMRAYITKKITIKGKIQDLMFLKKFF</sequence>
<dbReference type="GeneID" id="41322189"/>
<keyword evidence="1" id="KW-0175">Coiled coil</keyword>
<dbReference type="InterPro" id="IPR036527">
    <property type="entry name" value="SCP2_sterol-bd_dom_sf"/>
</dbReference>